<dbReference type="PANTHER" id="PTHR32309:SF31">
    <property type="entry name" value="CAPSULAR EXOPOLYSACCHARIDE FAMILY"/>
    <property type="match status" value="1"/>
</dbReference>
<sequence length="605" mass="64835">MFAPEHNERSHPLTEAGSGKTRKLLLALTTSALVLAGAAAPHLFGHDFTRKYAVETIIGVDAAGLSKTERQSAIEEAGKAVRSPANLDGMARTLDLIRDAEFSVAGPSAIGVVSDIMTGKAMTVSAADAVLRERLSSAFTATPDASGRRIVIAVETDDARKSTRIARAVAELYQRELSGAAVRSASAQAENLERAMQGADNAVAEALSKNGGQSQLRRAEEERLTLEQEIATLEASVGQLREDAKTVSGTSSSDVLTKSLSSAFDYSGIDQMRQTHVDAKLLVDQLSASLGPRHPRLLAAQSALTEARGKIDAALMRLSTSLKQQEATAAKELAGLKAKQQKMAAAPPLPEAQALADLQAKAEKARQDYLSSVQRLDATAVAGPIAVKTVAPANAATAEPVGLPMWMLSSIGAALGLGFGLVLAFALPRRPEEDDEYLYAVAEEEDDLFDGEEIDLLQPAPAPAAVRIIEPPALDPAMDPAFDKAASQHDEDEIYRDDHLYDDHDIYAEDEPDDLDEEYRAVAANSSTPLADRVRELLLANRMKEEETHLPPLVAAVMAGGVSVEPHYQREAEEDARQTAALREDIMSLRERVAEFNERRAAGQR</sequence>
<keyword evidence="2" id="KW-0812">Transmembrane</keyword>
<gene>
    <name evidence="3" type="ORF">J2T09_002498</name>
</gene>
<keyword evidence="1" id="KW-0175">Coiled coil</keyword>
<evidence type="ECO:0000256" key="2">
    <source>
        <dbReference type="SAM" id="Phobius"/>
    </source>
</evidence>
<dbReference type="Proteomes" id="UP001241472">
    <property type="component" value="Unassembled WGS sequence"/>
</dbReference>
<reference evidence="3 4" key="1">
    <citation type="submission" date="2023-07" db="EMBL/GenBank/DDBJ databases">
        <title>Sorghum-associated microbial communities from plants grown in Nebraska, USA.</title>
        <authorList>
            <person name="Schachtman D."/>
        </authorList>
    </citation>
    <scope>NUCLEOTIDE SEQUENCE [LARGE SCALE GENOMIC DNA]</scope>
    <source>
        <strain evidence="3 4">DS1307</strain>
    </source>
</reference>
<evidence type="ECO:0000256" key="1">
    <source>
        <dbReference type="SAM" id="Coils"/>
    </source>
</evidence>
<keyword evidence="2" id="KW-0472">Membrane</keyword>
<comment type="caution">
    <text evidence="3">The sequence shown here is derived from an EMBL/GenBank/DDBJ whole genome shotgun (WGS) entry which is preliminary data.</text>
</comment>
<evidence type="ECO:0000313" key="4">
    <source>
        <dbReference type="Proteomes" id="UP001241472"/>
    </source>
</evidence>
<keyword evidence="4" id="KW-1185">Reference proteome</keyword>
<dbReference type="PANTHER" id="PTHR32309">
    <property type="entry name" value="TYROSINE-PROTEIN KINASE"/>
    <property type="match status" value="1"/>
</dbReference>
<accession>A0ABT9PUB0</accession>
<evidence type="ECO:0000313" key="3">
    <source>
        <dbReference type="EMBL" id="MDP9837741.1"/>
    </source>
</evidence>
<feature type="coiled-coil region" evidence="1">
    <location>
        <begin position="182"/>
        <end position="243"/>
    </location>
</feature>
<name>A0ABT9PUB0_9HYPH</name>
<dbReference type="RefSeq" id="WP_306834758.1">
    <property type="nucleotide sequence ID" value="NZ_JAUSRF010000007.1"/>
</dbReference>
<protein>
    <submittedName>
        <fullName evidence="3">Uncharacterized protein involved in exopolysaccharide biosynthesis</fullName>
    </submittedName>
</protein>
<feature type="transmembrane region" description="Helical" evidence="2">
    <location>
        <begin position="405"/>
        <end position="427"/>
    </location>
</feature>
<dbReference type="EMBL" id="JAUSRF010000007">
    <property type="protein sequence ID" value="MDP9837741.1"/>
    <property type="molecule type" value="Genomic_DNA"/>
</dbReference>
<organism evidence="3 4">
    <name type="scientific">Neorhizobium huautlense</name>
    <dbReference type="NCBI Taxonomy" id="67774"/>
    <lineage>
        <taxon>Bacteria</taxon>
        <taxon>Pseudomonadati</taxon>
        <taxon>Pseudomonadota</taxon>
        <taxon>Alphaproteobacteria</taxon>
        <taxon>Hyphomicrobiales</taxon>
        <taxon>Rhizobiaceae</taxon>
        <taxon>Rhizobium/Agrobacterium group</taxon>
        <taxon>Neorhizobium</taxon>
    </lineage>
</organism>
<keyword evidence="2" id="KW-1133">Transmembrane helix</keyword>
<dbReference type="InterPro" id="IPR050445">
    <property type="entry name" value="Bact_polysacc_biosynth/exp"/>
</dbReference>
<proteinExistence type="predicted"/>